<feature type="binding site" evidence="4 6">
    <location>
        <position position="109"/>
    </location>
    <ligand>
        <name>substrate</name>
    </ligand>
</feature>
<evidence type="ECO:0000256" key="4">
    <source>
        <dbReference type="HAMAP-Rule" id="MF_00171"/>
    </source>
</evidence>
<evidence type="ECO:0000256" key="5">
    <source>
        <dbReference type="PIRSR" id="PIRSR001430-1"/>
    </source>
</evidence>
<evidence type="ECO:0000256" key="2">
    <source>
        <dbReference type="ARBA" id="ARBA00022694"/>
    </source>
</evidence>
<organism evidence="9">
    <name type="scientific">Caldithrix abyssi</name>
    <dbReference type="NCBI Taxonomy" id="187145"/>
    <lineage>
        <taxon>Bacteria</taxon>
        <taxon>Pseudomonadati</taxon>
        <taxon>Calditrichota</taxon>
        <taxon>Calditrichia</taxon>
        <taxon>Calditrichales</taxon>
        <taxon>Calditrichaceae</taxon>
        <taxon>Caldithrix</taxon>
    </lineage>
</organism>
<dbReference type="HAMAP" id="MF_00171">
    <property type="entry name" value="TruA"/>
    <property type="match status" value="1"/>
</dbReference>
<dbReference type="PANTHER" id="PTHR11142">
    <property type="entry name" value="PSEUDOURIDYLATE SYNTHASE"/>
    <property type="match status" value="1"/>
</dbReference>
<gene>
    <name evidence="4 9" type="primary">truA</name>
    <name evidence="9" type="ORF">ENJ10_00835</name>
</gene>
<dbReference type="InterPro" id="IPR020097">
    <property type="entry name" value="PsdUridine_synth_TruA_a/b_dom"/>
</dbReference>
<evidence type="ECO:0000256" key="6">
    <source>
        <dbReference type="PIRSR" id="PIRSR001430-2"/>
    </source>
</evidence>
<evidence type="ECO:0000256" key="3">
    <source>
        <dbReference type="ARBA" id="ARBA00023235"/>
    </source>
</evidence>
<dbReference type="PANTHER" id="PTHR11142:SF0">
    <property type="entry name" value="TRNA PSEUDOURIDINE SYNTHASE-LIKE 1"/>
    <property type="match status" value="1"/>
</dbReference>
<evidence type="ECO:0000256" key="1">
    <source>
        <dbReference type="ARBA" id="ARBA00009375"/>
    </source>
</evidence>
<dbReference type="FunFam" id="3.30.70.580:FF:000001">
    <property type="entry name" value="tRNA pseudouridine synthase A"/>
    <property type="match status" value="1"/>
</dbReference>
<evidence type="ECO:0000256" key="7">
    <source>
        <dbReference type="RuleBase" id="RU003792"/>
    </source>
</evidence>
<dbReference type="PIRSF" id="PIRSF001430">
    <property type="entry name" value="tRNA_psdUrid_synth"/>
    <property type="match status" value="1"/>
</dbReference>
<protein>
    <recommendedName>
        <fullName evidence="4">tRNA pseudouridine synthase A</fullName>
        <ecNumber evidence="4">5.4.99.12</ecNumber>
    </recommendedName>
    <alternativeName>
        <fullName evidence="4">tRNA pseudouridine(38-40) synthase</fullName>
    </alternativeName>
    <alternativeName>
        <fullName evidence="4">tRNA pseudouridylate synthase I</fullName>
    </alternativeName>
    <alternativeName>
        <fullName evidence="4">tRNA-uridine isomerase I</fullName>
    </alternativeName>
</protein>
<comment type="subunit">
    <text evidence="4">Homodimer.</text>
</comment>
<dbReference type="Proteomes" id="UP000886005">
    <property type="component" value="Unassembled WGS sequence"/>
</dbReference>
<evidence type="ECO:0000259" key="8">
    <source>
        <dbReference type="Pfam" id="PF01416"/>
    </source>
</evidence>
<comment type="function">
    <text evidence="4">Formation of pseudouridine at positions 38, 39 and 40 in the anticodon stem and loop of transfer RNAs.</text>
</comment>
<comment type="catalytic activity">
    <reaction evidence="4 7">
        <text>uridine(38/39/40) in tRNA = pseudouridine(38/39/40) in tRNA</text>
        <dbReference type="Rhea" id="RHEA:22376"/>
        <dbReference type="Rhea" id="RHEA-COMP:10085"/>
        <dbReference type="Rhea" id="RHEA-COMP:10087"/>
        <dbReference type="ChEBI" id="CHEBI:65314"/>
        <dbReference type="ChEBI" id="CHEBI:65315"/>
        <dbReference type="EC" id="5.4.99.12"/>
    </reaction>
</comment>
<dbReference type="Pfam" id="PF01416">
    <property type="entry name" value="PseudoU_synth_1"/>
    <property type="match status" value="2"/>
</dbReference>
<comment type="similarity">
    <text evidence="1 4 7">Belongs to the tRNA pseudouridine synthase TruA family.</text>
</comment>
<dbReference type="Gene3D" id="3.30.70.580">
    <property type="entry name" value="Pseudouridine synthase I, catalytic domain, N-terminal subdomain"/>
    <property type="match status" value="1"/>
</dbReference>
<reference evidence="9" key="1">
    <citation type="journal article" date="2020" name="mSystems">
        <title>Genome- and Community-Level Interaction Insights into Carbon Utilization and Element Cycling Functions of Hydrothermarchaeota in Hydrothermal Sediment.</title>
        <authorList>
            <person name="Zhou Z."/>
            <person name="Liu Y."/>
            <person name="Xu W."/>
            <person name="Pan J."/>
            <person name="Luo Z.H."/>
            <person name="Li M."/>
        </authorList>
    </citation>
    <scope>NUCLEOTIDE SEQUENCE [LARGE SCALE GENOMIC DNA]</scope>
    <source>
        <strain evidence="9">HyVt-456</strain>
    </source>
</reference>
<dbReference type="InterPro" id="IPR020095">
    <property type="entry name" value="PsdUridine_synth_TruA_C"/>
</dbReference>
<dbReference type="GO" id="GO:0160147">
    <property type="term" value="F:tRNA pseudouridine(38-40) synthase activity"/>
    <property type="evidence" value="ECO:0007669"/>
    <property type="project" value="UniProtKB-EC"/>
</dbReference>
<comment type="caution">
    <text evidence="4">Lacks conserved residue(s) required for the propagation of feature annotation.</text>
</comment>
<dbReference type="NCBIfam" id="TIGR00071">
    <property type="entry name" value="hisT_truA"/>
    <property type="match status" value="1"/>
</dbReference>
<dbReference type="EMBL" id="DRLD01000023">
    <property type="protein sequence ID" value="HED09209.1"/>
    <property type="molecule type" value="Genomic_DNA"/>
</dbReference>
<dbReference type="InterPro" id="IPR020094">
    <property type="entry name" value="TruA/RsuA/RluB/E/F_N"/>
</dbReference>
<dbReference type="GO" id="GO:0003723">
    <property type="term" value="F:RNA binding"/>
    <property type="evidence" value="ECO:0007669"/>
    <property type="project" value="InterPro"/>
</dbReference>
<keyword evidence="3 4" id="KW-0413">Isomerase</keyword>
<dbReference type="CDD" id="cd02570">
    <property type="entry name" value="PseudoU_synth_EcTruA"/>
    <property type="match status" value="1"/>
</dbReference>
<dbReference type="Gene3D" id="3.30.70.660">
    <property type="entry name" value="Pseudouridine synthase I, catalytic domain, C-terminal subdomain"/>
    <property type="match status" value="1"/>
</dbReference>
<dbReference type="InterPro" id="IPR020103">
    <property type="entry name" value="PsdUridine_synth_cat_dom_sf"/>
</dbReference>
<keyword evidence="2 4" id="KW-0819">tRNA processing</keyword>
<dbReference type="InterPro" id="IPR001406">
    <property type="entry name" value="PsdUridine_synth_TruA"/>
</dbReference>
<feature type="domain" description="Pseudouridine synthase I TruA alpha/beta" evidence="8">
    <location>
        <begin position="147"/>
        <end position="242"/>
    </location>
</feature>
<dbReference type="AlphaFoldDB" id="A0A7V1LX61"/>
<feature type="domain" description="Pseudouridine synthase I TruA alpha/beta" evidence="8">
    <location>
        <begin position="8"/>
        <end position="103"/>
    </location>
</feature>
<accession>A0A7V1LX61</accession>
<dbReference type="GO" id="GO:0031119">
    <property type="term" value="P:tRNA pseudouridine synthesis"/>
    <property type="evidence" value="ECO:0007669"/>
    <property type="project" value="UniProtKB-UniRule"/>
</dbReference>
<evidence type="ECO:0000313" key="9">
    <source>
        <dbReference type="EMBL" id="HED09209.1"/>
    </source>
</evidence>
<proteinExistence type="inferred from homology"/>
<sequence length="248" mass="28657">MMRVKMTIEYDGSAYAGWQRQKKQKTVQGEIERALEIILKTPVSIVTAGRTDAGVHARNQIAHCDIVSGDLNRLQKAINGIIDRDIVIKDITRVADDFHARFDARERTYCYRIALKPAAIMRHYSWYLPFTLNKTLLLKAAIYFMDVTDFTSFCKLHSSNTTYDCYIKKSVWRQEADFLNYTVTANRFLYGMVRGMVGIMIELGRGKIDWMEFVKIINARDVRRLPALAPARGLTLEKIDYNITQEKK</sequence>
<dbReference type="EC" id="5.4.99.12" evidence="4"/>
<dbReference type="SUPFAM" id="SSF55120">
    <property type="entry name" value="Pseudouridine synthase"/>
    <property type="match status" value="1"/>
</dbReference>
<comment type="caution">
    <text evidence="9">The sequence shown here is derived from an EMBL/GenBank/DDBJ whole genome shotgun (WGS) entry which is preliminary data.</text>
</comment>
<feature type="active site" description="Nucleophile" evidence="4 5">
    <location>
        <position position="52"/>
    </location>
</feature>
<name>A0A7V1LX61_CALAY</name>